<feature type="region of interest" description="Disordered" evidence="1">
    <location>
        <begin position="1"/>
        <end position="156"/>
    </location>
</feature>
<dbReference type="OrthoDB" id="4160698at2759"/>
<dbReference type="PANTHER" id="PTHR37014:SF9">
    <property type="entry name" value="CONSERVED HISTIDINE-RICH PROTEIN (AFU_ORTHOLOGUE AFUA_1G11910)"/>
    <property type="match status" value="1"/>
</dbReference>
<dbReference type="EMBL" id="LASV01000044">
    <property type="protein sequence ID" value="KKA24898.1"/>
    <property type="molecule type" value="Genomic_DNA"/>
</dbReference>
<dbReference type="STRING" id="1408163.A0A0F4Z4U8"/>
<dbReference type="Proteomes" id="UP000053958">
    <property type="component" value="Unassembled WGS sequence"/>
</dbReference>
<organism evidence="3 4">
    <name type="scientific">Rasamsonia emersonii (strain ATCC 16479 / CBS 393.64 / IMI 116815)</name>
    <dbReference type="NCBI Taxonomy" id="1408163"/>
    <lineage>
        <taxon>Eukaryota</taxon>
        <taxon>Fungi</taxon>
        <taxon>Dikarya</taxon>
        <taxon>Ascomycota</taxon>
        <taxon>Pezizomycotina</taxon>
        <taxon>Eurotiomycetes</taxon>
        <taxon>Eurotiomycetidae</taxon>
        <taxon>Eurotiales</taxon>
        <taxon>Trichocomaceae</taxon>
        <taxon>Rasamsonia</taxon>
    </lineage>
</organism>
<dbReference type="AlphaFoldDB" id="A0A0F4Z4U8"/>
<proteinExistence type="predicted"/>
<name>A0A0F4Z4U8_RASE3</name>
<protein>
    <recommendedName>
        <fullName evidence="2">Glycine zipper 2TM domain-containing protein</fullName>
    </recommendedName>
</protein>
<evidence type="ECO:0000313" key="4">
    <source>
        <dbReference type="Proteomes" id="UP000053958"/>
    </source>
</evidence>
<feature type="compositionally biased region" description="Gly residues" evidence="1">
    <location>
        <begin position="87"/>
        <end position="96"/>
    </location>
</feature>
<evidence type="ECO:0000313" key="3">
    <source>
        <dbReference type="EMBL" id="KKA24898.1"/>
    </source>
</evidence>
<reference evidence="3 4" key="1">
    <citation type="submission" date="2015-04" db="EMBL/GenBank/DDBJ databases">
        <authorList>
            <person name="Heijne W.H."/>
            <person name="Fedorova N.D."/>
            <person name="Nierman W.C."/>
            <person name="Vollebregt A.W."/>
            <person name="Zhao Z."/>
            <person name="Wu L."/>
            <person name="Kumar M."/>
            <person name="Stam H."/>
            <person name="van den Berg M.A."/>
            <person name="Pel H.J."/>
        </authorList>
    </citation>
    <scope>NUCLEOTIDE SEQUENCE [LARGE SCALE GENOMIC DNA]</scope>
    <source>
        <strain evidence="3 4">CBS 393.64</strain>
    </source>
</reference>
<dbReference type="Pfam" id="PF05433">
    <property type="entry name" value="Rick_17kDa_Anti"/>
    <property type="match status" value="1"/>
</dbReference>
<comment type="caution">
    <text evidence="3">The sequence shown here is derived from an EMBL/GenBank/DDBJ whole genome shotgun (WGS) entry which is preliminary data.</text>
</comment>
<dbReference type="RefSeq" id="XP_013331510.1">
    <property type="nucleotide sequence ID" value="XM_013476056.1"/>
</dbReference>
<keyword evidence="4" id="KW-1185">Reference proteome</keyword>
<dbReference type="GeneID" id="25313428"/>
<feature type="compositionally biased region" description="Polar residues" evidence="1">
    <location>
        <begin position="44"/>
        <end position="55"/>
    </location>
</feature>
<evidence type="ECO:0000256" key="1">
    <source>
        <dbReference type="SAM" id="MobiDB-lite"/>
    </source>
</evidence>
<sequence length="320" mass="34799">MSDPYYQHSCPPQPGYPPSGGQYHDPAQAQQPPYGYASQPPQDPNTGYQHPQGSYQPPVPYQGGGATEGFGPPRRQDSFGPPTVGGFQHGYEGGQFGAYNASNPQDTRGYSPSPSPHPQPPQYDPNNPQHQQPPPPPAGESAPADPNAPEGERGLGSSLLGGAAGYYIGHKHNHGLLGAVGGALLGNFIGDKLEKKHHEHGHGHHHKHHHSHHSHHHHHSSHSSHHGGSSHGDSSWGKHATNLDFLNGDTLISIIQLSRELYIYILQFTRWPLDFLIRSQLQEIPCNAVISSRRDWKAQHLLFHVVRPVPLAGTNGSSQF</sequence>
<evidence type="ECO:0000259" key="2">
    <source>
        <dbReference type="Pfam" id="PF05433"/>
    </source>
</evidence>
<gene>
    <name evidence="3" type="ORF">T310_1077</name>
</gene>
<dbReference type="GO" id="GO:0019867">
    <property type="term" value="C:outer membrane"/>
    <property type="evidence" value="ECO:0007669"/>
    <property type="project" value="InterPro"/>
</dbReference>
<dbReference type="PANTHER" id="PTHR37014">
    <property type="entry name" value="EXPRESSION LETHALITY PROTEIN HEL10, PUTATIVE (AFU_ORTHOLOGUE AFUA_1G06580)-RELATED"/>
    <property type="match status" value="1"/>
</dbReference>
<feature type="compositionally biased region" description="Pro residues" evidence="1">
    <location>
        <begin position="113"/>
        <end position="123"/>
    </location>
</feature>
<feature type="domain" description="Glycine zipper 2TM" evidence="2">
    <location>
        <begin position="157"/>
        <end position="192"/>
    </location>
</feature>
<feature type="region of interest" description="Disordered" evidence="1">
    <location>
        <begin position="196"/>
        <end position="235"/>
    </location>
</feature>
<accession>A0A0F4Z4U8</accession>
<dbReference type="InterPro" id="IPR008816">
    <property type="entry name" value="Gly_zipper_2TM_dom"/>
</dbReference>
<feature type="compositionally biased region" description="Basic residues" evidence="1">
    <location>
        <begin position="197"/>
        <end position="225"/>
    </location>
</feature>